<evidence type="ECO:0000256" key="2">
    <source>
        <dbReference type="ARBA" id="ARBA00007131"/>
    </source>
</evidence>
<evidence type="ECO:0000259" key="5">
    <source>
        <dbReference type="Pfam" id="PF00456"/>
    </source>
</evidence>
<dbReference type="Pfam" id="PF00456">
    <property type="entry name" value="Transketolase_N"/>
    <property type="match status" value="1"/>
</dbReference>
<keyword evidence="3" id="KW-0786">Thiamine pyrophosphate</keyword>
<dbReference type="GO" id="GO:0000287">
    <property type="term" value="F:magnesium ion binding"/>
    <property type="evidence" value="ECO:0007669"/>
    <property type="project" value="UniProtKB-ARBA"/>
</dbReference>
<comment type="similarity">
    <text evidence="2">Belongs to the transketolase family.</text>
</comment>
<gene>
    <name evidence="6" type="ORF">J5Y05_01785</name>
</gene>
<accession>A0A941AWV0</accession>
<dbReference type="AlphaFoldDB" id="A0A941AWV0"/>
<name>A0A941AWV0_9ACTN</name>
<evidence type="ECO:0000256" key="1">
    <source>
        <dbReference type="ARBA" id="ARBA00001964"/>
    </source>
</evidence>
<dbReference type="InterPro" id="IPR029061">
    <property type="entry name" value="THDP-binding"/>
</dbReference>
<comment type="cofactor">
    <cofactor evidence="1">
        <name>thiamine diphosphate</name>
        <dbReference type="ChEBI" id="CHEBI:58937"/>
    </cofactor>
</comment>
<dbReference type="PANTHER" id="PTHR47514">
    <property type="entry name" value="TRANSKETOLASE N-TERMINAL SECTION-RELATED"/>
    <property type="match status" value="1"/>
</dbReference>
<dbReference type="EMBL" id="JAGPNL010000001">
    <property type="protein sequence ID" value="MBQ0825249.1"/>
    <property type="molecule type" value="Genomic_DNA"/>
</dbReference>
<dbReference type="RefSeq" id="WP_210867938.1">
    <property type="nucleotide sequence ID" value="NZ_JAGPNL010000001.1"/>
</dbReference>
<proteinExistence type="inferred from homology"/>
<sequence>MTALDTTAATGPGTATHAPAGVAGTGTTPPATAPDPAVALARRIRLRAVQMVAPHGFGYLGQALSSAEQMAVLHTDFFRRGTDRFVCSPGHYVIAAYAVAREAGDLTDEQLGAYGQNGAELEAIGTETSPAVDLTCGSLAQGLSGAAGFALADRLRGREGSRRTFVLVSDGEVQEGQTWEAALFAGHHGLGDVVVLLDANDSQVDGPVSSITTIEPLVDKWAAFGWYAEEADGHDTAALRAALARAVADERPGVVIARTSTVHGLDCLPEDADGHFIKLPAELAARALAELEDGDA</sequence>
<evidence type="ECO:0000256" key="4">
    <source>
        <dbReference type="SAM" id="MobiDB-lite"/>
    </source>
</evidence>
<feature type="region of interest" description="Disordered" evidence="4">
    <location>
        <begin position="1"/>
        <end position="35"/>
    </location>
</feature>
<reference evidence="6" key="1">
    <citation type="submission" date="2021-04" db="EMBL/GenBank/DDBJ databases">
        <title>Genome seq and assembly of Streptomyces sp. RG38.</title>
        <authorList>
            <person name="Chhetri G."/>
        </authorList>
    </citation>
    <scope>NUCLEOTIDE SEQUENCE</scope>
    <source>
        <strain evidence="6">RG38</strain>
    </source>
</reference>
<dbReference type="Proteomes" id="UP000677875">
    <property type="component" value="Unassembled WGS sequence"/>
</dbReference>
<dbReference type="Gene3D" id="3.40.50.970">
    <property type="match status" value="1"/>
</dbReference>
<evidence type="ECO:0000313" key="6">
    <source>
        <dbReference type="EMBL" id="MBQ0825249.1"/>
    </source>
</evidence>
<evidence type="ECO:0000256" key="3">
    <source>
        <dbReference type="ARBA" id="ARBA00023052"/>
    </source>
</evidence>
<dbReference type="InterPro" id="IPR005474">
    <property type="entry name" value="Transketolase_N"/>
</dbReference>
<protein>
    <submittedName>
        <fullName evidence="6">Transketolase</fullName>
    </submittedName>
</protein>
<comment type="caution">
    <text evidence="6">The sequence shown here is derived from an EMBL/GenBank/DDBJ whole genome shotgun (WGS) entry which is preliminary data.</text>
</comment>
<keyword evidence="7" id="KW-1185">Reference proteome</keyword>
<feature type="domain" description="Transketolase N-terminal" evidence="5">
    <location>
        <begin position="40"/>
        <end position="264"/>
    </location>
</feature>
<dbReference type="PANTHER" id="PTHR47514:SF1">
    <property type="entry name" value="TRANSKETOLASE N-TERMINAL SECTION-RELATED"/>
    <property type="match status" value="1"/>
</dbReference>
<dbReference type="SUPFAM" id="SSF52518">
    <property type="entry name" value="Thiamin diphosphate-binding fold (THDP-binding)"/>
    <property type="match status" value="1"/>
</dbReference>
<evidence type="ECO:0000313" key="7">
    <source>
        <dbReference type="Proteomes" id="UP000677875"/>
    </source>
</evidence>
<organism evidence="6 7">
    <name type="scientific">Streptomyces tagetis</name>
    <dbReference type="NCBI Taxonomy" id="2820809"/>
    <lineage>
        <taxon>Bacteria</taxon>
        <taxon>Bacillati</taxon>
        <taxon>Actinomycetota</taxon>
        <taxon>Actinomycetes</taxon>
        <taxon>Kitasatosporales</taxon>
        <taxon>Streptomycetaceae</taxon>
        <taxon>Streptomyces</taxon>
    </lineage>
</organism>